<reference evidence="1" key="1">
    <citation type="journal article" date="2015" name="Nature">
        <title>Complex archaea that bridge the gap between prokaryotes and eukaryotes.</title>
        <authorList>
            <person name="Spang A."/>
            <person name="Saw J.H."/>
            <person name="Jorgensen S.L."/>
            <person name="Zaremba-Niedzwiedzka K."/>
            <person name="Martijn J."/>
            <person name="Lind A.E."/>
            <person name="van Eijk R."/>
            <person name="Schleper C."/>
            <person name="Guy L."/>
            <person name="Ettema T.J."/>
        </authorList>
    </citation>
    <scope>NUCLEOTIDE SEQUENCE</scope>
</reference>
<gene>
    <name evidence="1" type="ORF">LCGC14_1612940</name>
</gene>
<name>A0A0F9IUJ2_9ZZZZ</name>
<dbReference type="EMBL" id="LAZR01013080">
    <property type="protein sequence ID" value="KKM23664.1"/>
    <property type="molecule type" value="Genomic_DNA"/>
</dbReference>
<feature type="non-terminal residue" evidence="1">
    <location>
        <position position="1"/>
    </location>
</feature>
<sequence length="339" mass="36214">RLGNVLEETTTTWTKYKNTVASAQEIDNRASDAIREGLFTRKEWNKVITDSAFGSENAQTKLEFLAEATREHNFEVKTGAEFLAELIAGEERLATIRSAAAAEAGITAGTAAQIAAGIPGLLRAPVEIVPFFEGLDPGILSAIQAEIEKGEFLLAGGEQVQETLERAQRALDEGRISMERYLEIARNVEQQAIAIQVETGKITLRDAALERMKEYGGTIAENEQAILDVIDALKVLDGMKVRAFVDVEFSGVGTGAFVRGLEGPRAAGGPVTPDGTFLVGERGPELFSPNSAGNIIPNNQLGGNQAGADMSVLEGKLDKQTSVIKSALLDIGQMIAERG</sequence>
<dbReference type="AlphaFoldDB" id="A0A0F9IUJ2"/>
<protein>
    <recommendedName>
        <fullName evidence="2">Bacteriophage tail tape measure C-terminal domain-containing protein</fullName>
    </recommendedName>
</protein>
<comment type="caution">
    <text evidence="1">The sequence shown here is derived from an EMBL/GenBank/DDBJ whole genome shotgun (WGS) entry which is preliminary data.</text>
</comment>
<organism evidence="1">
    <name type="scientific">marine sediment metagenome</name>
    <dbReference type="NCBI Taxonomy" id="412755"/>
    <lineage>
        <taxon>unclassified sequences</taxon>
        <taxon>metagenomes</taxon>
        <taxon>ecological metagenomes</taxon>
    </lineage>
</organism>
<evidence type="ECO:0008006" key="2">
    <source>
        <dbReference type="Google" id="ProtNLM"/>
    </source>
</evidence>
<accession>A0A0F9IUJ2</accession>
<proteinExistence type="predicted"/>
<evidence type="ECO:0000313" key="1">
    <source>
        <dbReference type="EMBL" id="KKM23664.1"/>
    </source>
</evidence>